<reference evidence="2 3" key="1">
    <citation type="submission" date="2018-06" db="EMBL/GenBank/DDBJ databases">
        <title>Comparative genomics of downy mildews reveals potential adaptations to biotrophy.</title>
        <authorList>
            <person name="Fletcher K."/>
            <person name="Klosterman S.J."/>
            <person name="Derevnina L."/>
            <person name="Martin F."/>
            <person name="Koike S."/>
            <person name="Reyes Chin-Wo S."/>
            <person name="Mou B."/>
            <person name="Michelmore R."/>
        </authorList>
    </citation>
    <scope>NUCLEOTIDE SEQUENCE [LARGE SCALE GENOMIC DNA]</scope>
    <source>
        <strain evidence="2 3">R13</strain>
    </source>
</reference>
<gene>
    <name evidence="2" type="ORF">DD237_005768</name>
</gene>
<organism evidence="2 3">
    <name type="scientific">Peronospora effusa</name>
    <dbReference type="NCBI Taxonomy" id="542832"/>
    <lineage>
        <taxon>Eukaryota</taxon>
        <taxon>Sar</taxon>
        <taxon>Stramenopiles</taxon>
        <taxon>Oomycota</taxon>
        <taxon>Peronosporomycetes</taxon>
        <taxon>Peronosporales</taxon>
        <taxon>Peronosporaceae</taxon>
        <taxon>Peronospora</taxon>
    </lineage>
</organism>
<feature type="chain" id="PRO_5018534062" evidence="1">
    <location>
        <begin position="26"/>
        <end position="63"/>
    </location>
</feature>
<dbReference type="EMBL" id="QKXF01000193">
    <property type="protein sequence ID" value="RQM14646.1"/>
    <property type="molecule type" value="Genomic_DNA"/>
</dbReference>
<evidence type="ECO:0000313" key="3">
    <source>
        <dbReference type="Proteomes" id="UP000286097"/>
    </source>
</evidence>
<dbReference type="VEuPathDB" id="FungiDB:DD237_005768"/>
<evidence type="ECO:0000313" key="2">
    <source>
        <dbReference type="EMBL" id="RQM14646.1"/>
    </source>
</evidence>
<proteinExistence type="predicted"/>
<accession>A0A3R7XVA9</accession>
<name>A0A3R7XVA9_9STRA</name>
<evidence type="ECO:0000256" key="1">
    <source>
        <dbReference type="SAM" id="SignalP"/>
    </source>
</evidence>
<dbReference type="Proteomes" id="UP000286097">
    <property type="component" value="Unassembled WGS sequence"/>
</dbReference>
<dbReference type="AlphaFoldDB" id="A0A3R7XVA9"/>
<protein>
    <submittedName>
        <fullName evidence="2">Uncharacterized protein</fullName>
    </submittedName>
</protein>
<keyword evidence="1" id="KW-0732">Signal</keyword>
<comment type="caution">
    <text evidence="2">The sequence shown here is derived from an EMBL/GenBank/DDBJ whole genome shotgun (WGS) entry which is preliminary data.</text>
</comment>
<feature type="signal peptide" evidence="1">
    <location>
        <begin position="1"/>
        <end position="25"/>
    </location>
</feature>
<sequence>MINVNLTLLSLSCSFFMAVKPNVMATVGKVDPAVVATKRLTFELLTLMAAVHAKNDAMLRLAS</sequence>